<proteinExistence type="predicted"/>
<protein>
    <submittedName>
        <fullName evidence="1">Uncharacterized protein</fullName>
    </submittedName>
</protein>
<dbReference type="Proteomes" id="UP000054359">
    <property type="component" value="Unassembled WGS sequence"/>
</dbReference>
<dbReference type="EMBL" id="KK119796">
    <property type="protein sequence ID" value="KFM76769.1"/>
    <property type="molecule type" value="Genomic_DNA"/>
</dbReference>
<gene>
    <name evidence="1" type="ORF">X975_08632</name>
</gene>
<accession>A0A087UHD0</accession>
<name>A0A087UHD0_STEMI</name>
<keyword evidence="2" id="KW-1185">Reference proteome</keyword>
<sequence length="38" mass="4252">MLIQCGSDLSQSRGSLRLHTATASAIIMTWRLYSRAQQ</sequence>
<dbReference type="AlphaFoldDB" id="A0A087UHD0"/>
<organism evidence="1 2">
    <name type="scientific">Stegodyphus mimosarum</name>
    <name type="common">African social velvet spider</name>
    <dbReference type="NCBI Taxonomy" id="407821"/>
    <lineage>
        <taxon>Eukaryota</taxon>
        <taxon>Metazoa</taxon>
        <taxon>Ecdysozoa</taxon>
        <taxon>Arthropoda</taxon>
        <taxon>Chelicerata</taxon>
        <taxon>Arachnida</taxon>
        <taxon>Araneae</taxon>
        <taxon>Araneomorphae</taxon>
        <taxon>Entelegynae</taxon>
        <taxon>Eresoidea</taxon>
        <taxon>Eresidae</taxon>
        <taxon>Stegodyphus</taxon>
    </lineage>
</organism>
<evidence type="ECO:0000313" key="1">
    <source>
        <dbReference type="EMBL" id="KFM76769.1"/>
    </source>
</evidence>
<reference evidence="1 2" key="1">
    <citation type="submission" date="2013-11" db="EMBL/GenBank/DDBJ databases">
        <title>Genome sequencing of Stegodyphus mimosarum.</title>
        <authorList>
            <person name="Bechsgaard J."/>
        </authorList>
    </citation>
    <scope>NUCLEOTIDE SEQUENCE [LARGE SCALE GENOMIC DNA]</scope>
</reference>
<feature type="non-terminal residue" evidence="1">
    <location>
        <position position="38"/>
    </location>
</feature>
<evidence type="ECO:0000313" key="2">
    <source>
        <dbReference type="Proteomes" id="UP000054359"/>
    </source>
</evidence>